<evidence type="ECO:0000259" key="4">
    <source>
        <dbReference type="PROSITE" id="PS50026"/>
    </source>
</evidence>
<evidence type="ECO:0000256" key="2">
    <source>
        <dbReference type="PROSITE-ProRule" id="PRU00076"/>
    </source>
</evidence>
<accession>A0A915MPF5</accession>
<dbReference type="SMART" id="SM00179">
    <property type="entry name" value="EGF_CA"/>
    <property type="match status" value="1"/>
</dbReference>
<dbReference type="SUPFAM" id="SSF57196">
    <property type="entry name" value="EGF/Laminin"/>
    <property type="match status" value="1"/>
</dbReference>
<feature type="domain" description="EGF-like" evidence="4">
    <location>
        <begin position="133"/>
        <end position="170"/>
    </location>
</feature>
<dbReference type="CDD" id="cd00054">
    <property type="entry name" value="EGF_CA"/>
    <property type="match status" value="1"/>
</dbReference>
<protein>
    <submittedName>
        <fullName evidence="6">EGF-like domain-containing protein</fullName>
    </submittedName>
</protein>
<evidence type="ECO:0000313" key="5">
    <source>
        <dbReference type="Proteomes" id="UP000887561"/>
    </source>
</evidence>
<feature type="chain" id="PRO_5036766694" evidence="3">
    <location>
        <begin position="16"/>
        <end position="204"/>
    </location>
</feature>
<dbReference type="Proteomes" id="UP000887561">
    <property type="component" value="Unplaced"/>
</dbReference>
<keyword evidence="3" id="KW-0732">Signal</keyword>
<dbReference type="WBParaSite" id="scaffold476_cov224.g1139">
    <property type="protein sequence ID" value="scaffold476_cov224.g1139"/>
    <property type="gene ID" value="scaffold476_cov224.g1139"/>
</dbReference>
<proteinExistence type="predicted"/>
<dbReference type="AlphaFoldDB" id="A0A915MPF5"/>
<dbReference type="SMART" id="SM00181">
    <property type="entry name" value="EGF"/>
    <property type="match status" value="1"/>
</dbReference>
<evidence type="ECO:0000256" key="3">
    <source>
        <dbReference type="SAM" id="SignalP"/>
    </source>
</evidence>
<feature type="disulfide bond" evidence="2">
    <location>
        <begin position="160"/>
        <end position="169"/>
    </location>
</feature>
<dbReference type="InterPro" id="IPR001881">
    <property type="entry name" value="EGF-like_Ca-bd_dom"/>
</dbReference>
<keyword evidence="2" id="KW-0245">EGF-like domain</keyword>
<keyword evidence="1 2" id="KW-1015">Disulfide bond</keyword>
<dbReference type="PROSITE" id="PS00022">
    <property type="entry name" value="EGF_1"/>
    <property type="match status" value="1"/>
</dbReference>
<reference evidence="6" key="1">
    <citation type="submission" date="2022-11" db="UniProtKB">
        <authorList>
            <consortium name="WormBaseParasite"/>
        </authorList>
    </citation>
    <scope>IDENTIFICATION</scope>
</reference>
<name>A0A915MPF5_MELJA</name>
<dbReference type="PROSITE" id="PS50026">
    <property type="entry name" value="EGF_3"/>
    <property type="match status" value="1"/>
</dbReference>
<dbReference type="Gene3D" id="2.10.25.10">
    <property type="entry name" value="Laminin"/>
    <property type="match status" value="1"/>
</dbReference>
<dbReference type="GO" id="GO:0005509">
    <property type="term" value="F:calcium ion binding"/>
    <property type="evidence" value="ECO:0007669"/>
    <property type="project" value="InterPro"/>
</dbReference>
<keyword evidence="5" id="KW-1185">Reference proteome</keyword>
<evidence type="ECO:0000256" key="1">
    <source>
        <dbReference type="ARBA" id="ARBA00023157"/>
    </source>
</evidence>
<dbReference type="PROSITE" id="PS01186">
    <property type="entry name" value="EGF_2"/>
    <property type="match status" value="1"/>
</dbReference>
<evidence type="ECO:0000313" key="6">
    <source>
        <dbReference type="WBParaSite" id="scaffold476_cov224.g1139"/>
    </source>
</evidence>
<comment type="caution">
    <text evidence="2">Lacks conserved residue(s) required for the propagation of feature annotation.</text>
</comment>
<sequence>MMLIGFHLLFRHILSFNHLFSNIWNTRFGREMRDYGNFVGCLRDVVFNGNELINADYGGAFNISPMCIYQNLCQQPTNFINGNQDFRVNQRIVQLGDNMEIEDNEKIFGKRVSQQNLLNGTVSDDICLMNLNNLNNGGMDLTCGFHGHCRNTFNDFECDCDPGWMGIFCEIQDFCFNASLICPNGSKCENIVGGGGFVCTSTAT</sequence>
<feature type="signal peptide" evidence="3">
    <location>
        <begin position="1"/>
        <end position="15"/>
    </location>
</feature>
<dbReference type="InterPro" id="IPR000742">
    <property type="entry name" value="EGF"/>
</dbReference>
<organism evidence="5 6">
    <name type="scientific">Meloidogyne javanica</name>
    <name type="common">Root-knot nematode worm</name>
    <dbReference type="NCBI Taxonomy" id="6303"/>
    <lineage>
        <taxon>Eukaryota</taxon>
        <taxon>Metazoa</taxon>
        <taxon>Ecdysozoa</taxon>
        <taxon>Nematoda</taxon>
        <taxon>Chromadorea</taxon>
        <taxon>Rhabditida</taxon>
        <taxon>Tylenchina</taxon>
        <taxon>Tylenchomorpha</taxon>
        <taxon>Tylenchoidea</taxon>
        <taxon>Meloidogynidae</taxon>
        <taxon>Meloidogyninae</taxon>
        <taxon>Meloidogyne</taxon>
        <taxon>Meloidogyne incognita group</taxon>
    </lineage>
</organism>
<dbReference type="PROSITE" id="PS00010">
    <property type="entry name" value="ASX_HYDROXYL"/>
    <property type="match status" value="1"/>
</dbReference>
<dbReference type="InterPro" id="IPR000152">
    <property type="entry name" value="EGF-type_Asp/Asn_hydroxyl_site"/>
</dbReference>